<reference evidence="2 3" key="1">
    <citation type="submission" date="2020-09" db="EMBL/GenBank/DDBJ databases">
        <title>De no assembly of potato wild relative species, Solanum commersonii.</title>
        <authorList>
            <person name="Cho K."/>
        </authorList>
    </citation>
    <scope>NUCLEOTIDE SEQUENCE [LARGE SCALE GENOMIC DNA]</scope>
    <source>
        <strain evidence="2">LZ3.2</strain>
        <tissue evidence="2">Leaf</tissue>
    </source>
</reference>
<protein>
    <submittedName>
        <fullName evidence="2">Uncharacterized protein</fullName>
    </submittedName>
</protein>
<dbReference type="AlphaFoldDB" id="A0A9J5YZC9"/>
<name>A0A9J5YZC9_SOLCO</name>
<evidence type="ECO:0000313" key="2">
    <source>
        <dbReference type="EMBL" id="KAG5605754.1"/>
    </source>
</evidence>
<dbReference type="Proteomes" id="UP000824120">
    <property type="component" value="Chromosome 5"/>
</dbReference>
<keyword evidence="3" id="KW-1185">Reference proteome</keyword>
<feature type="region of interest" description="Disordered" evidence="1">
    <location>
        <begin position="1"/>
        <end position="32"/>
    </location>
</feature>
<evidence type="ECO:0000313" key="3">
    <source>
        <dbReference type="Proteomes" id="UP000824120"/>
    </source>
</evidence>
<organism evidence="2 3">
    <name type="scientific">Solanum commersonii</name>
    <name type="common">Commerson's wild potato</name>
    <name type="synonym">Commerson's nightshade</name>
    <dbReference type="NCBI Taxonomy" id="4109"/>
    <lineage>
        <taxon>Eukaryota</taxon>
        <taxon>Viridiplantae</taxon>
        <taxon>Streptophyta</taxon>
        <taxon>Embryophyta</taxon>
        <taxon>Tracheophyta</taxon>
        <taxon>Spermatophyta</taxon>
        <taxon>Magnoliopsida</taxon>
        <taxon>eudicotyledons</taxon>
        <taxon>Gunneridae</taxon>
        <taxon>Pentapetalae</taxon>
        <taxon>asterids</taxon>
        <taxon>lamiids</taxon>
        <taxon>Solanales</taxon>
        <taxon>Solanaceae</taxon>
        <taxon>Solanoideae</taxon>
        <taxon>Solaneae</taxon>
        <taxon>Solanum</taxon>
    </lineage>
</organism>
<sequence length="76" mass="8383">MSPDSRRGHAPSSSSTPVPRNRGEFKKQNSENFRARLAQSQGSVAERGNRTPACAKYGRSNSVVCRDRSTGFFMYG</sequence>
<evidence type="ECO:0000256" key="1">
    <source>
        <dbReference type="SAM" id="MobiDB-lite"/>
    </source>
</evidence>
<proteinExistence type="predicted"/>
<accession>A0A9J5YZC9</accession>
<dbReference type="OrthoDB" id="1306017at2759"/>
<dbReference type="EMBL" id="JACXVP010000005">
    <property type="protein sequence ID" value="KAG5605754.1"/>
    <property type="molecule type" value="Genomic_DNA"/>
</dbReference>
<gene>
    <name evidence="2" type="ORF">H5410_027246</name>
</gene>
<comment type="caution">
    <text evidence="2">The sequence shown here is derived from an EMBL/GenBank/DDBJ whole genome shotgun (WGS) entry which is preliminary data.</text>
</comment>